<keyword evidence="1" id="KW-1133">Transmembrane helix</keyword>
<accession>A0A3B0QRF5</accession>
<sequence length="58" mass="6391">MESLFSKEKSIWKSYLLALVIVGIACALVFIAFGTDSIVPGVHDAFHDFRHAIGMPCH</sequence>
<keyword evidence="1" id="KW-0812">Transmembrane</keyword>
<dbReference type="PROSITE" id="PS51257">
    <property type="entry name" value="PROKAR_LIPOPROTEIN"/>
    <property type="match status" value="1"/>
</dbReference>
<dbReference type="EMBL" id="UOEA01000025">
    <property type="protein sequence ID" value="VAV82679.1"/>
    <property type="molecule type" value="Genomic_DNA"/>
</dbReference>
<evidence type="ECO:0000313" key="2">
    <source>
        <dbReference type="EMBL" id="VAV82679.1"/>
    </source>
</evidence>
<name>A0A3B0QRF5_9ZZZZ</name>
<proteinExistence type="predicted"/>
<dbReference type="InterPro" id="IPR012667">
    <property type="entry name" value="CbtB_put"/>
</dbReference>
<feature type="transmembrane region" description="Helical" evidence="1">
    <location>
        <begin position="12"/>
        <end position="33"/>
    </location>
</feature>
<dbReference type="Pfam" id="PF09489">
    <property type="entry name" value="CbtB"/>
    <property type="match status" value="1"/>
</dbReference>
<evidence type="ECO:0000256" key="1">
    <source>
        <dbReference type="SAM" id="Phobius"/>
    </source>
</evidence>
<keyword evidence="1" id="KW-0472">Membrane</keyword>
<protein>
    <submittedName>
        <fullName evidence="2">Uncharacterized protein</fullName>
    </submittedName>
</protein>
<organism evidence="2">
    <name type="scientific">hydrothermal vent metagenome</name>
    <dbReference type="NCBI Taxonomy" id="652676"/>
    <lineage>
        <taxon>unclassified sequences</taxon>
        <taxon>metagenomes</taxon>
        <taxon>ecological metagenomes</taxon>
    </lineage>
</organism>
<dbReference type="AlphaFoldDB" id="A0A3B0QRF5"/>
<gene>
    <name evidence="2" type="ORF">MNBD_DELTA01-497</name>
</gene>
<reference evidence="2" key="1">
    <citation type="submission" date="2018-06" db="EMBL/GenBank/DDBJ databases">
        <authorList>
            <person name="Zhirakovskaya E."/>
        </authorList>
    </citation>
    <scope>NUCLEOTIDE SEQUENCE</scope>
</reference>